<dbReference type="SMART" id="SM00184">
    <property type="entry name" value="RING"/>
    <property type="match status" value="1"/>
</dbReference>
<dbReference type="Pfam" id="PF00097">
    <property type="entry name" value="zf-C3HC4"/>
    <property type="match status" value="1"/>
</dbReference>
<dbReference type="GO" id="GO:0005737">
    <property type="term" value="C:cytoplasm"/>
    <property type="evidence" value="ECO:0007669"/>
    <property type="project" value="UniProtKB-SubCell"/>
</dbReference>
<feature type="compositionally biased region" description="Basic residues" evidence="7">
    <location>
        <begin position="116"/>
        <end position="127"/>
    </location>
</feature>
<evidence type="ECO:0000256" key="5">
    <source>
        <dbReference type="ARBA" id="ARBA00022833"/>
    </source>
</evidence>
<dbReference type="Gene3D" id="3.30.40.10">
    <property type="entry name" value="Zinc/RING finger domain, C3HC4 (zinc finger)"/>
    <property type="match status" value="1"/>
</dbReference>
<dbReference type="InterPro" id="IPR017907">
    <property type="entry name" value="Znf_RING_CS"/>
</dbReference>
<proteinExistence type="predicted"/>
<dbReference type="InterPro" id="IPR013083">
    <property type="entry name" value="Znf_RING/FYVE/PHD"/>
</dbReference>
<dbReference type="STRING" id="1314773.A0A3N2Q3C0"/>
<dbReference type="InterPro" id="IPR018957">
    <property type="entry name" value="Znf_C3HC4_RING-type"/>
</dbReference>
<keyword evidence="5" id="KW-0862">Zinc</keyword>
<dbReference type="AlphaFoldDB" id="A0A3N2Q3C0"/>
<dbReference type="SUPFAM" id="SSF57850">
    <property type="entry name" value="RING/U-box"/>
    <property type="match status" value="1"/>
</dbReference>
<evidence type="ECO:0000256" key="4">
    <source>
        <dbReference type="ARBA" id="ARBA00022771"/>
    </source>
</evidence>
<accession>A0A3N2Q3C0</accession>
<dbReference type="PROSITE" id="PS00518">
    <property type="entry name" value="ZF_RING_1"/>
    <property type="match status" value="1"/>
</dbReference>
<dbReference type="GO" id="GO:0008270">
    <property type="term" value="F:zinc ion binding"/>
    <property type="evidence" value="ECO:0007669"/>
    <property type="project" value="UniProtKB-KW"/>
</dbReference>
<feature type="region of interest" description="Disordered" evidence="7">
    <location>
        <begin position="623"/>
        <end position="667"/>
    </location>
</feature>
<dbReference type="InterPro" id="IPR039739">
    <property type="entry name" value="MAG2/RNF10"/>
</dbReference>
<keyword evidence="2" id="KW-0963">Cytoplasm</keyword>
<feature type="domain" description="RING-type" evidence="8">
    <location>
        <begin position="191"/>
        <end position="246"/>
    </location>
</feature>
<name>A0A3N2Q3C0_SODAK</name>
<dbReference type="GO" id="GO:0045944">
    <property type="term" value="P:positive regulation of transcription by RNA polymerase II"/>
    <property type="evidence" value="ECO:0007669"/>
    <property type="project" value="TreeGrafter"/>
</dbReference>
<dbReference type="GO" id="GO:0000976">
    <property type="term" value="F:transcription cis-regulatory region binding"/>
    <property type="evidence" value="ECO:0007669"/>
    <property type="project" value="TreeGrafter"/>
</dbReference>
<gene>
    <name evidence="9" type="ORF">SODALDRAFT_307800</name>
</gene>
<protein>
    <submittedName>
        <fullName evidence="9">RING-15 protein</fullName>
    </submittedName>
</protein>
<evidence type="ECO:0000256" key="6">
    <source>
        <dbReference type="PROSITE-ProRule" id="PRU00175"/>
    </source>
</evidence>
<dbReference type="PANTHER" id="PTHR12983:SF9">
    <property type="entry name" value="E3 UBIQUITIN-PROTEIN LIGASE RNF10"/>
    <property type="match status" value="1"/>
</dbReference>
<feature type="region of interest" description="Disordered" evidence="7">
    <location>
        <begin position="512"/>
        <end position="566"/>
    </location>
</feature>
<feature type="region of interest" description="Disordered" evidence="7">
    <location>
        <begin position="1"/>
        <end position="77"/>
    </location>
</feature>
<evidence type="ECO:0000256" key="1">
    <source>
        <dbReference type="ARBA" id="ARBA00004496"/>
    </source>
</evidence>
<dbReference type="OrthoDB" id="302966at2759"/>
<feature type="compositionally biased region" description="Polar residues" evidence="7">
    <location>
        <begin position="537"/>
        <end position="548"/>
    </location>
</feature>
<feature type="compositionally biased region" description="Basic residues" evidence="7">
    <location>
        <begin position="53"/>
        <end position="63"/>
    </location>
</feature>
<dbReference type="PROSITE" id="PS50089">
    <property type="entry name" value="ZF_RING_2"/>
    <property type="match status" value="1"/>
</dbReference>
<dbReference type="InterPro" id="IPR001841">
    <property type="entry name" value="Znf_RING"/>
</dbReference>
<keyword evidence="3" id="KW-0479">Metal-binding</keyword>
<evidence type="ECO:0000313" key="10">
    <source>
        <dbReference type="Proteomes" id="UP000272025"/>
    </source>
</evidence>
<dbReference type="CDD" id="cd16536">
    <property type="entry name" value="RING-HC_RNF10"/>
    <property type="match status" value="1"/>
</dbReference>
<dbReference type="GeneID" id="39577552"/>
<comment type="subcellular location">
    <subcellularLocation>
        <location evidence="1">Cytoplasm</location>
    </subcellularLocation>
</comment>
<dbReference type="EMBL" id="ML119052">
    <property type="protein sequence ID" value="ROT41207.1"/>
    <property type="molecule type" value="Genomic_DNA"/>
</dbReference>
<feature type="compositionally biased region" description="Basic and acidic residues" evidence="7">
    <location>
        <begin position="515"/>
        <end position="527"/>
    </location>
</feature>
<evidence type="ECO:0000256" key="7">
    <source>
        <dbReference type="SAM" id="MobiDB-lite"/>
    </source>
</evidence>
<feature type="compositionally biased region" description="Gly residues" evidence="7">
    <location>
        <begin position="629"/>
        <end position="647"/>
    </location>
</feature>
<keyword evidence="10" id="KW-1185">Reference proteome</keyword>
<dbReference type="PANTHER" id="PTHR12983">
    <property type="entry name" value="RING FINGER 10 FAMILY MEMBER"/>
    <property type="match status" value="1"/>
</dbReference>
<evidence type="ECO:0000256" key="3">
    <source>
        <dbReference type="ARBA" id="ARBA00022723"/>
    </source>
</evidence>
<keyword evidence="4 6" id="KW-0863">Zinc-finger</keyword>
<sequence>MSSTPASLGKSLPVSTSHPPAAQQGHATSSFETSRRPSQTGPSLPHAVPRKGQTTRKQHKNQRRPGLGGHRQNPDDDDAMAEIRALRNASSRRGQTSITHLLDYSLPPRHYYQDHHNHHHSHPRSYRRNPTWGPGSGHHPADKARYVHANYRFVVSPDGDYSTQAVNADEHLQWGDILQILASAESQATSCPICLSEPVAPRMAKCGHIFCLSCLIRFMNASGSDDDKNKPPTIRGARWKKCPICEDSVFLHDTRPVRFYAGQESPLPRVGDDVVLRLMARTAKSTLALPWEGGSDVLGVEDEVPWHFAANVMDYARIIKGTAHYMLEQYDEEVEALRRQEAEDHLLYHEDDEWTQKAIRAVTAAKEKIQDLGQGGSNGASASVQPEFYFFSSQPHLYLSALDIRILKAKYGDYSAFPSTLLPRVEHISTGHVLDDVQRKRAKYLGHLPRGCVISFLECDWTDIVPAEILDKFAPDIERRRKRNRDKAAQEDRERQQAERLEAAALLRSATGSRRQFDEPIEEDRVPDLNSDDFLPLSSSNHAGTTPPESRPGFGPLASLSTSPSAQRTVWGTRAIPTSPNLAPALAPDLAPPVRRGPVDDGWLREDEFLDAAELSFQMEAMGIEGSSSSGGSGAPRGGGSAGAGSGKGKKKKQKITLMSTGGRRGN</sequence>
<feature type="compositionally biased region" description="Polar residues" evidence="7">
    <location>
        <begin position="25"/>
        <end position="42"/>
    </location>
</feature>
<evidence type="ECO:0000256" key="2">
    <source>
        <dbReference type="ARBA" id="ARBA00022490"/>
    </source>
</evidence>
<dbReference type="Proteomes" id="UP000272025">
    <property type="component" value="Unassembled WGS sequence"/>
</dbReference>
<organism evidence="9 10">
    <name type="scientific">Sodiomyces alkalinus (strain CBS 110278 / VKM F-3762 / F11)</name>
    <name type="common">Alkaliphilic filamentous fungus</name>
    <dbReference type="NCBI Taxonomy" id="1314773"/>
    <lineage>
        <taxon>Eukaryota</taxon>
        <taxon>Fungi</taxon>
        <taxon>Dikarya</taxon>
        <taxon>Ascomycota</taxon>
        <taxon>Pezizomycotina</taxon>
        <taxon>Sordariomycetes</taxon>
        <taxon>Hypocreomycetidae</taxon>
        <taxon>Glomerellales</taxon>
        <taxon>Plectosphaerellaceae</taxon>
        <taxon>Sodiomyces</taxon>
    </lineage>
</organism>
<reference evidence="9 10" key="1">
    <citation type="journal article" date="2018" name="Mol. Ecol.">
        <title>The obligate alkalophilic soda-lake fungus Sodiomyces alkalinus has shifted to a protein diet.</title>
        <authorList>
            <person name="Grum-Grzhimaylo A.A."/>
            <person name="Falkoski D.L."/>
            <person name="van den Heuvel J."/>
            <person name="Valero-Jimenez C.A."/>
            <person name="Min B."/>
            <person name="Choi I.G."/>
            <person name="Lipzen A."/>
            <person name="Daum C.G."/>
            <person name="Aanen D.K."/>
            <person name="Tsang A."/>
            <person name="Henrissat B."/>
            <person name="Bilanenko E.N."/>
            <person name="de Vries R.P."/>
            <person name="van Kan J.A.L."/>
            <person name="Grigoriev I.V."/>
            <person name="Debets A.J.M."/>
        </authorList>
    </citation>
    <scope>NUCLEOTIDE SEQUENCE [LARGE SCALE GENOMIC DNA]</scope>
    <source>
        <strain evidence="9 10">F11</strain>
    </source>
</reference>
<evidence type="ECO:0000259" key="8">
    <source>
        <dbReference type="PROSITE" id="PS50089"/>
    </source>
</evidence>
<evidence type="ECO:0000313" key="9">
    <source>
        <dbReference type="EMBL" id="ROT41207.1"/>
    </source>
</evidence>
<dbReference type="RefSeq" id="XP_028469013.1">
    <property type="nucleotide sequence ID" value="XM_028609074.1"/>
</dbReference>
<feature type="region of interest" description="Disordered" evidence="7">
    <location>
        <begin position="112"/>
        <end position="143"/>
    </location>
</feature>